<evidence type="ECO:0000313" key="1">
    <source>
        <dbReference type="EMBL" id="KXB04241.1"/>
    </source>
</evidence>
<reference evidence="1 2" key="1">
    <citation type="journal article" date="2016" name="Sci. Rep.">
        <title>Metabolic traits of an uncultured archaeal lineage -MSBL1- from brine pools of the Red Sea.</title>
        <authorList>
            <person name="Mwirichia R."/>
            <person name="Alam I."/>
            <person name="Rashid M."/>
            <person name="Vinu M."/>
            <person name="Ba-Alawi W."/>
            <person name="Anthony Kamau A."/>
            <person name="Kamanda Ngugi D."/>
            <person name="Goker M."/>
            <person name="Klenk H.P."/>
            <person name="Bajic V."/>
            <person name="Stingl U."/>
        </authorList>
    </citation>
    <scope>NUCLEOTIDE SEQUENCE [LARGE SCALE GENOMIC DNA]</scope>
    <source>
        <strain evidence="1">SCGC-AAA261G05</strain>
    </source>
</reference>
<evidence type="ECO:0000313" key="2">
    <source>
        <dbReference type="Proteomes" id="UP000070405"/>
    </source>
</evidence>
<dbReference type="AlphaFoldDB" id="A0A133VCU0"/>
<gene>
    <name evidence="1" type="ORF">AKJ47_00075</name>
</gene>
<protein>
    <recommendedName>
        <fullName evidence="3">Helix-turn-helix type 11 domain-containing protein</fullName>
    </recommendedName>
</protein>
<dbReference type="EMBL" id="LHYA01000001">
    <property type="protein sequence ID" value="KXB04241.1"/>
    <property type="molecule type" value="Genomic_DNA"/>
</dbReference>
<dbReference type="Proteomes" id="UP000070405">
    <property type="component" value="Unassembled WGS sequence"/>
</dbReference>
<name>A0A133VCU0_9EURY</name>
<accession>A0A133VCU0</accession>
<organism evidence="1 2">
    <name type="scientific">candidate division MSBL1 archaeon SCGC-AAA261G05</name>
    <dbReference type="NCBI Taxonomy" id="1698276"/>
    <lineage>
        <taxon>Archaea</taxon>
        <taxon>Methanobacteriati</taxon>
        <taxon>Methanobacteriota</taxon>
        <taxon>candidate division MSBL1</taxon>
    </lineage>
</organism>
<proteinExistence type="predicted"/>
<sequence length="93" mass="10515">MSESLPLPPKTEGRGPTLSTIHEVEQILRDAEGPLSLNEIKRRMSAKAVRHRTVRQVIDEFKRLGFVAEGSKGVIWTLNLSPELWTKGRVVRL</sequence>
<keyword evidence="2" id="KW-1185">Reference proteome</keyword>
<evidence type="ECO:0008006" key="3">
    <source>
        <dbReference type="Google" id="ProtNLM"/>
    </source>
</evidence>
<comment type="caution">
    <text evidence="1">The sequence shown here is derived from an EMBL/GenBank/DDBJ whole genome shotgun (WGS) entry which is preliminary data.</text>
</comment>